<dbReference type="Proteomes" id="UP001057402">
    <property type="component" value="Chromosome 2"/>
</dbReference>
<protein>
    <submittedName>
        <fullName evidence="1">Uncharacterized protein</fullName>
    </submittedName>
</protein>
<evidence type="ECO:0000313" key="1">
    <source>
        <dbReference type="EMBL" id="KAI4384637.1"/>
    </source>
</evidence>
<organism evidence="1 2">
    <name type="scientific">Melastoma candidum</name>
    <dbReference type="NCBI Taxonomy" id="119954"/>
    <lineage>
        <taxon>Eukaryota</taxon>
        <taxon>Viridiplantae</taxon>
        <taxon>Streptophyta</taxon>
        <taxon>Embryophyta</taxon>
        <taxon>Tracheophyta</taxon>
        <taxon>Spermatophyta</taxon>
        <taxon>Magnoliopsida</taxon>
        <taxon>eudicotyledons</taxon>
        <taxon>Gunneridae</taxon>
        <taxon>Pentapetalae</taxon>
        <taxon>rosids</taxon>
        <taxon>malvids</taxon>
        <taxon>Myrtales</taxon>
        <taxon>Melastomataceae</taxon>
        <taxon>Melastomatoideae</taxon>
        <taxon>Melastomateae</taxon>
        <taxon>Melastoma</taxon>
    </lineage>
</organism>
<comment type="caution">
    <text evidence="1">The sequence shown here is derived from an EMBL/GenBank/DDBJ whole genome shotgun (WGS) entry which is preliminary data.</text>
</comment>
<evidence type="ECO:0000313" key="2">
    <source>
        <dbReference type="Proteomes" id="UP001057402"/>
    </source>
</evidence>
<proteinExistence type="predicted"/>
<dbReference type="EMBL" id="CM042881">
    <property type="protein sequence ID" value="KAI4384637.1"/>
    <property type="molecule type" value="Genomic_DNA"/>
</dbReference>
<name>A0ACB9S8X8_9MYRT</name>
<reference evidence="2" key="1">
    <citation type="journal article" date="2023" name="Front. Plant Sci.">
        <title>Chromosomal-level genome assembly of Melastoma candidum provides insights into trichome evolution.</title>
        <authorList>
            <person name="Zhong Y."/>
            <person name="Wu W."/>
            <person name="Sun C."/>
            <person name="Zou P."/>
            <person name="Liu Y."/>
            <person name="Dai S."/>
            <person name="Zhou R."/>
        </authorList>
    </citation>
    <scope>NUCLEOTIDE SEQUENCE [LARGE SCALE GENOMIC DNA]</scope>
</reference>
<keyword evidence="2" id="KW-1185">Reference proteome</keyword>
<accession>A0ACB9S8X8</accession>
<sequence length="471" mass="53066">MQIVGMVQDEGSSLVSSSPLQLMSLSPGIGSPYPLPRELKPEERGLWLIRLLLACANHVAYGNIEHSNICLERISQLASPDGDTMQRIAAYFSHALALRILKAWTGVDKALNSTRIKSVSERILVQQLFYDFCPFMKLSYLVMNQAIIETLEGEKVVHIIDLNSFEPAQWINLLQLLSARPEGPPHLRITGIHEQKEVLDMMALRLNEEAEKLDIPFQYVRISSKLENLDLEALSVKTGEALVISSVLQLHTLLSVDDEMYRRSPPFASSGSNSANLQRVLQMKQRTLGEWLERELPPYYPGSDSGSASSALSFNPSPRMTSFLNALHGLSPKLMVIAEQESNHNGSNLEERLLEALYYYANVFDCLDLTVQRAIAERQKLEKMMFGEEIKNIIASEGVERKERHEKLDKWAVRLEMAGFGKVSLSYNGLLQAGAFLRGYGFEGYNLKEEDGCVLLCWKNTPLYSVSAWRR</sequence>
<gene>
    <name evidence="1" type="ORF">MLD38_002760</name>
</gene>